<gene>
    <name evidence="1" type="ORF">F8B43_5164</name>
</gene>
<dbReference type="EMBL" id="WEKV01000020">
    <property type="protein sequence ID" value="KAB7782409.1"/>
    <property type="molecule type" value="Genomic_DNA"/>
</dbReference>
<reference evidence="1 2" key="1">
    <citation type="submission" date="2019-10" db="EMBL/GenBank/DDBJ databases">
        <title>Draft Genome Sequence of the Caffeine Degrading Methylotroph Methylorubrum populi PINKEL.</title>
        <authorList>
            <person name="Dawson S.C."/>
            <person name="Zhang X."/>
            <person name="Wright M.E."/>
            <person name="Sharma G."/>
            <person name="Langner J.T."/>
            <person name="Ditty J.L."/>
            <person name="Subuyuj G.A."/>
        </authorList>
    </citation>
    <scope>NUCLEOTIDE SEQUENCE [LARGE SCALE GENOMIC DNA]</scope>
    <source>
        <strain evidence="1 2">Pinkel</strain>
    </source>
</reference>
<organism evidence="1 2">
    <name type="scientific">Methylorubrum populi</name>
    <dbReference type="NCBI Taxonomy" id="223967"/>
    <lineage>
        <taxon>Bacteria</taxon>
        <taxon>Pseudomonadati</taxon>
        <taxon>Pseudomonadota</taxon>
        <taxon>Alphaproteobacteria</taxon>
        <taxon>Hyphomicrobiales</taxon>
        <taxon>Methylobacteriaceae</taxon>
        <taxon>Methylorubrum</taxon>
    </lineage>
</organism>
<accession>A0A833J1K2</accession>
<dbReference type="Proteomes" id="UP000469949">
    <property type="component" value="Unassembled WGS sequence"/>
</dbReference>
<name>A0A833J1K2_9HYPH</name>
<evidence type="ECO:0000313" key="2">
    <source>
        <dbReference type="Proteomes" id="UP000469949"/>
    </source>
</evidence>
<proteinExistence type="predicted"/>
<protein>
    <submittedName>
        <fullName evidence="1">Uncharacterized protein</fullName>
    </submittedName>
</protein>
<evidence type="ECO:0000313" key="1">
    <source>
        <dbReference type="EMBL" id="KAB7782409.1"/>
    </source>
</evidence>
<dbReference type="RefSeq" id="WP_152278835.1">
    <property type="nucleotide sequence ID" value="NZ_WEKV01000020.1"/>
</dbReference>
<comment type="caution">
    <text evidence="1">The sequence shown here is derived from an EMBL/GenBank/DDBJ whole genome shotgun (WGS) entry which is preliminary data.</text>
</comment>
<sequence length="75" mass="7637">MAEPFSARGISVAGCPKADCPCGSLIVRLHDEHGNVVGGLVLPREHAALFAAQAAALTGPDARTDLSVIRCQGVA</sequence>
<dbReference type="AlphaFoldDB" id="A0A833J1K2"/>